<protein>
    <submittedName>
        <fullName evidence="1">Uncharacterized protein</fullName>
    </submittedName>
</protein>
<keyword evidence="2" id="KW-1185">Reference proteome</keyword>
<name>A0A8X6XQP2_9ARAC</name>
<dbReference type="AlphaFoldDB" id="A0A8X6XQP2"/>
<evidence type="ECO:0000313" key="2">
    <source>
        <dbReference type="Proteomes" id="UP000886998"/>
    </source>
</evidence>
<organism evidence="1 2">
    <name type="scientific">Trichonephila inaurata madagascariensis</name>
    <dbReference type="NCBI Taxonomy" id="2747483"/>
    <lineage>
        <taxon>Eukaryota</taxon>
        <taxon>Metazoa</taxon>
        <taxon>Ecdysozoa</taxon>
        <taxon>Arthropoda</taxon>
        <taxon>Chelicerata</taxon>
        <taxon>Arachnida</taxon>
        <taxon>Araneae</taxon>
        <taxon>Araneomorphae</taxon>
        <taxon>Entelegynae</taxon>
        <taxon>Araneoidea</taxon>
        <taxon>Nephilidae</taxon>
        <taxon>Trichonephila</taxon>
        <taxon>Trichonephila inaurata</taxon>
    </lineage>
</organism>
<evidence type="ECO:0000313" key="1">
    <source>
        <dbReference type="EMBL" id="GFY55886.1"/>
    </source>
</evidence>
<accession>A0A8X6XQP2</accession>
<dbReference type="EMBL" id="BMAV01010626">
    <property type="protein sequence ID" value="GFY55886.1"/>
    <property type="molecule type" value="Genomic_DNA"/>
</dbReference>
<sequence>MHCGIVAGRFFWFSEFRTVRSTQHVRAPFSLTGGKFQPPSPLPALTVHVPPAVSMATRWPTQTHPADMWQDDRAKKIGLCEGGEHRFDRHPMT</sequence>
<reference evidence="1" key="1">
    <citation type="submission" date="2020-08" db="EMBL/GenBank/DDBJ databases">
        <title>Multicomponent nature underlies the extraordinary mechanical properties of spider dragline silk.</title>
        <authorList>
            <person name="Kono N."/>
            <person name="Nakamura H."/>
            <person name="Mori M."/>
            <person name="Yoshida Y."/>
            <person name="Ohtoshi R."/>
            <person name="Malay A.D."/>
            <person name="Moran D.A.P."/>
            <person name="Tomita M."/>
            <person name="Numata K."/>
            <person name="Arakawa K."/>
        </authorList>
    </citation>
    <scope>NUCLEOTIDE SEQUENCE</scope>
</reference>
<gene>
    <name evidence="1" type="ORF">TNIN_358421</name>
</gene>
<proteinExistence type="predicted"/>
<comment type="caution">
    <text evidence="1">The sequence shown here is derived from an EMBL/GenBank/DDBJ whole genome shotgun (WGS) entry which is preliminary data.</text>
</comment>
<dbReference type="Proteomes" id="UP000886998">
    <property type="component" value="Unassembled WGS sequence"/>
</dbReference>